<dbReference type="PANTHER" id="PTHR42812:SF12">
    <property type="entry name" value="BETA-XYLOSIDASE-RELATED"/>
    <property type="match status" value="1"/>
</dbReference>
<comment type="caution">
    <text evidence="7">The sequence shown here is derived from an EMBL/GenBank/DDBJ whole genome shotgun (WGS) entry which is preliminary data.</text>
</comment>
<dbReference type="Gene3D" id="2.115.10.20">
    <property type="entry name" value="Glycosyl hydrolase domain, family 43"/>
    <property type="match status" value="1"/>
</dbReference>
<dbReference type="InterPro" id="IPR051795">
    <property type="entry name" value="Glycosyl_Hydrlase_43"/>
</dbReference>
<dbReference type="PANTHER" id="PTHR42812">
    <property type="entry name" value="BETA-XYLOSIDASE"/>
    <property type="match status" value="1"/>
</dbReference>
<dbReference type="InterPro" id="IPR041542">
    <property type="entry name" value="GH43_C2"/>
</dbReference>
<keyword evidence="2 4" id="KW-0378">Hydrolase</keyword>
<dbReference type="SUPFAM" id="SSF75005">
    <property type="entry name" value="Arabinanase/levansucrase/invertase"/>
    <property type="match status" value="1"/>
</dbReference>
<gene>
    <name evidence="7" type="ORF">KE626_24650</name>
</gene>
<dbReference type="GO" id="GO:0016787">
    <property type="term" value="F:hydrolase activity"/>
    <property type="evidence" value="ECO:0007669"/>
    <property type="project" value="UniProtKB-KW"/>
</dbReference>
<evidence type="ECO:0000313" key="8">
    <source>
        <dbReference type="Proteomes" id="UP000676386"/>
    </source>
</evidence>
<dbReference type="CDD" id="cd09001">
    <property type="entry name" value="GH43_FsAxh1-like"/>
    <property type="match status" value="1"/>
</dbReference>
<dbReference type="Pfam" id="PF04616">
    <property type="entry name" value="Glyco_hydro_43"/>
    <property type="match status" value="1"/>
</dbReference>
<evidence type="ECO:0000256" key="5">
    <source>
        <dbReference type="SAM" id="SignalP"/>
    </source>
</evidence>
<dbReference type="InterPro" id="IPR023296">
    <property type="entry name" value="Glyco_hydro_beta-prop_sf"/>
</dbReference>
<evidence type="ECO:0000256" key="3">
    <source>
        <dbReference type="ARBA" id="ARBA00023295"/>
    </source>
</evidence>
<dbReference type="EMBL" id="JAGTXB010000015">
    <property type="protein sequence ID" value="MBS0030540.1"/>
    <property type="molecule type" value="Genomic_DNA"/>
</dbReference>
<sequence length="533" mass="60701">MTRIFITLLVFALLPFSVAGQQTGKWGDQGNGTYVNPVIPADFSDLDAIRVGDDFYAISSTMQYSPGMVVLHSRDLVNWKIISHVVSDLTVINPNLNWDKMDSYGRGIWAGAIRYYKHKYWVYFGTPDDGFFMSTATNPAGPWTPLQQVWKVSGWDDCASFCDEDGQLYFIATHFENDPKNNKKYNIHLFRMAPDGKSLLMESDSVIHQSPGSEANKLFKINGYYYHLFSEVKQEGRVLMMKRSKNILGPWEMRQLNHVNKVLDKEPNQGGLIQLANGKWYFFTHHGTGDWEGRAASLLPVAWLDGWPVIGDPGKDSIGSMVWKVPKPINISNAVKGIQTDDDFYSSALQPQWEWNYQPRAGKWSLTERKGFLRLHAFMPADPAAANILLKAGNTLTQRSLRTTANEVTIKLEVKGMCNGGYTGLTHFSTSGTSGIGIKQFNNSRHLTYMSHHKDRIGPEVKNSIVWLRSVWDFRGINRYYYSLDGKLFLPFGEENQLVWGSYRGDRVGIFNFNTEQECGFVDVDFFHYRYSK</sequence>
<feature type="signal peptide" evidence="5">
    <location>
        <begin position="1"/>
        <end position="19"/>
    </location>
</feature>
<dbReference type="InterPro" id="IPR013320">
    <property type="entry name" value="ConA-like_dom_sf"/>
</dbReference>
<organism evidence="7 8">
    <name type="scientific">Chitinophaga hostae</name>
    <dbReference type="NCBI Taxonomy" id="2831022"/>
    <lineage>
        <taxon>Bacteria</taxon>
        <taxon>Pseudomonadati</taxon>
        <taxon>Bacteroidota</taxon>
        <taxon>Chitinophagia</taxon>
        <taxon>Chitinophagales</taxon>
        <taxon>Chitinophagaceae</taxon>
        <taxon>Chitinophaga</taxon>
    </lineage>
</organism>
<dbReference type="Pfam" id="PF17851">
    <property type="entry name" value="GH43_C2"/>
    <property type="match status" value="1"/>
</dbReference>
<feature type="domain" description="Beta-xylosidase C-terminal Concanavalin A-like" evidence="6">
    <location>
        <begin position="342"/>
        <end position="530"/>
    </location>
</feature>
<reference evidence="7 8" key="1">
    <citation type="submission" date="2021-04" db="EMBL/GenBank/DDBJ databases">
        <title>Chitinophaga sp. nov., isolated from the rhizosphere soil.</title>
        <authorList>
            <person name="He S."/>
        </authorList>
    </citation>
    <scope>NUCLEOTIDE SEQUENCE [LARGE SCALE GENOMIC DNA]</scope>
    <source>
        <strain evidence="7 8">2R12</strain>
    </source>
</reference>
<proteinExistence type="inferred from homology"/>
<keyword evidence="8" id="KW-1185">Reference proteome</keyword>
<dbReference type="Proteomes" id="UP000676386">
    <property type="component" value="Unassembled WGS sequence"/>
</dbReference>
<keyword evidence="5" id="KW-0732">Signal</keyword>
<evidence type="ECO:0000313" key="7">
    <source>
        <dbReference type="EMBL" id="MBS0030540.1"/>
    </source>
</evidence>
<dbReference type="InterPro" id="IPR006710">
    <property type="entry name" value="Glyco_hydro_43"/>
</dbReference>
<evidence type="ECO:0000256" key="1">
    <source>
        <dbReference type="ARBA" id="ARBA00009865"/>
    </source>
</evidence>
<dbReference type="SUPFAM" id="SSF49899">
    <property type="entry name" value="Concanavalin A-like lectins/glucanases"/>
    <property type="match status" value="1"/>
</dbReference>
<name>A0ABS5J5U0_9BACT</name>
<feature type="chain" id="PRO_5045757228" evidence="5">
    <location>
        <begin position="20"/>
        <end position="533"/>
    </location>
</feature>
<comment type="similarity">
    <text evidence="1 4">Belongs to the glycosyl hydrolase 43 family.</text>
</comment>
<evidence type="ECO:0000256" key="4">
    <source>
        <dbReference type="RuleBase" id="RU361187"/>
    </source>
</evidence>
<keyword evidence="3 4" id="KW-0326">Glycosidase</keyword>
<evidence type="ECO:0000256" key="2">
    <source>
        <dbReference type="ARBA" id="ARBA00022801"/>
    </source>
</evidence>
<accession>A0ABS5J5U0</accession>
<dbReference type="Gene3D" id="2.60.120.200">
    <property type="match status" value="1"/>
</dbReference>
<dbReference type="RefSeq" id="WP_211975679.1">
    <property type="nucleotide sequence ID" value="NZ_CBFHAM010000013.1"/>
</dbReference>
<evidence type="ECO:0000259" key="6">
    <source>
        <dbReference type="Pfam" id="PF17851"/>
    </source>
</evidence>
<protein>
    <submittedName>
        <fullName evidence="7">Glycoside hydrolase 43 family protein</fullName>
    </submittedName>
</protein>